<keyword evidence="1" id="KW-0012">Acyltransferase</keyword>
<protein>
    <submittedName>
        <fullName evidence="1">RNF213</fullName>
        <ecNumber evidence="1">2.3.2.27</ecNumber>
    </submittedName>
</protein>
<reference evidence="1" key="1">
    <citation type="submission" date="2021-03" db="EMBL/GenBank/DDBJ databases">
        <authorList>
            <person name="Bekaert M."/>
        </authorList>
    </citation>
    <scope>NUCLEOTIDE SEQUENCE</scope>
</reference>
<dbReference type="OrthoDB" id="6142015at2759"/>
<dbReference type="GO" id="GO:0061630">
    <property type="term" value="F:ubiquitin protein ligase activity"/>
    <property type="evidence" value="ECO:0007669"/>
    <property type="project" value="UniProtKB-EC"/>
</dbReference>
<gene>
    <name evidence="1" type="ORF">MEDL_49216</name>
</gene>
<dbReference type="PANTHER" id="PTHR22605">
    <property type="entry name" value="RZ-TYPE DOMAIN-CONTAINING PROTEIN"/>
    <property type="match status" value="1"/>
</dbReference>
<dbReference type="EC" id="2.3.2.27" evidence="1"/>
<dbReference type="InterPro" id="IPR031248">
    <property type="entry name" value="RNF213"/>
</dbReference>
<sequence length="236" mass="27221">MNKLKQSYLKTCSVLSDIDERKINCLQKFMESKKLVNWLREKMTGLQELKVFVDLAYISTGDKGLEIAKVRCLQSAAIGYAPLIFNLEPDCDYKDFLERSEEVWQALDSNANLPSELGEYWNRISWDIPGNPDPKSIGPIGTFQDFSGIVNLKYPRVVLRSPRVSGLFRTSKPEISQDCPEKSQVSKTFQDLLTCKLFEYCPENSWDVLGYFKTYQKFQKKKNHGDNMDSYPLQNL</sequence>
<organism evidence="1 2">
    <name type="scientific">Mytilus edulis</name>
    <name type="common">Blue mussel</name>
    <dbReference type="NCBI Taxonomy" id="6550"/>
    <lineage>
        <taxon>Eukaryota</taxon>
        <taxon>Metazoa</taxon>
        <taxon>Spiralia</taxon>
        <taxon>Lophotrochozoa</taxon>
        <taxon>Mollusca</taxon>
        <taxon>Bivalvia</taxon>
        <taxon>Autobranchia</taxon>
        <taxon>Pteriomorphia</taxon>
        <taxon>Mytilida</taxon>
        <taxon>Mytiloidea</taxon>
        <taxon>Mytilidae</taxon>
        <taxon>Mytilinae</taxon>
        <taxon>Mytilus</taxon>
    </lineage>
</organism>
<keyword evidence="1" id="KW-0808">Transferase</keyword>
<dbReference type="EMBL" id="CAJPWZ010002366">
    <property type="protein sequence ID" value="CAG2236704.1"/>
    <property type="molecule type" value="Genomic_DNA"/>
</dbReference>
<keyword evidence="2" id="KW-1185">Reference proteome</keyword>
<dbReference type="Proteomes" id="UP000683360">
    <property type="component" value="Unassembled WGS sequence"/>
</dbReference>
<name>A0A8S3TSS6_MYTED</name>
<accession>A0A8S3TSS6</accession>
<evidence type="ECO:0000313" key="2">
    <source>
        <dbReference type="Proteomes" id="UP000683360"/>
    </source>
</evidence>
<evidence type="ECO:0000313" key="1">
    <source>
        <dbReference type="EMBL" id="CAG2236704.1"/>
    </source>
</evidence>
<proteinExistence type="predicted"/>
<dbReference type="AlphaFoldDB" id="A0A8S3TSS6"/>
<dbReference type="PANTHER" id="PTHR22605:SF16">
    <property type="entry name" value="E3 UBIQUITIN-PROTEIN LIGASE RNF213"/>
    <property type="match status" value="1"/>
</dbReference>
<dbReference type="GO" id="GO:0016887">
    <property type="term" value="F:ATP hydrolysis activity"/>
    <property type="evidence" value="ECO:0007669"/>
    <property type="project" value="InterPro"/>
</dbReference>
<comment type="caution">
    <text evidence="1">The sequence shown here is derived from an EMBL/GenBank/DDBJ whole genome shotgun (WGS) entry which is preliminary data.</text>
</comment>